<reference evidence="1 2" key="1">
    <citation type="journal article" date="2014" name="Am. J. Bot.">
        <title>Genome assembly and annotation for red clover (Trifolium pratense; Fabaceae).</title>
        <authorList>
            <person name="Istvanek J."/>
            <person name="Jaros M."/>
            <person name="Krenek A."/>
            <person name="Repkova J."/>
        </authorList>
    </citation>
    <scope>NUCLEOTIDE SEQUENCE [LARGE SCALE GENOMIC DNA]</scope>
    <source>
        <strain evidence="2">cv. Tatra</strain>
        <tissue evidence="1">Young leaves</tissue>
    </source>
</reference>
<dbReference type="EMBL" id="ASHM01099835">
    <property type="protein sequence ID" value="PNX66718.1"/>
    <property type="molecule type" value="Genomic_DNA"/>
</dbReference>
<protein>
    <submittedName>
        <fullName evidence="1">Uncharacterized protein</fullName>
    </submittedName>
</protein>
<evidence type="ECO:0000313" key="1">
    <source>
        <dbReference type="EMBL" id="PNX66718.1"/>
    </source>
</evidence>
<name>A0A2K3KK90_TRIPR</name>
<sequence length="26" mass="2883">GCSDAYENVGGSHIEFWELVVEVLET</sequence>
<comment type="caution">
    <text evidence="1">The sequence shown here is derived from an EMBL/GenBank/DDBJ whole genome shotgun (WGS) entry which is preliminary data.</text>
</comment>
<organism evidence="1 2">
    <name type="scientific">Trifolium pratense</name>
    <name type="common">Red clover</name>
    <dbReference type="NCBI Taxonomy" id="57577"/>
    <lineage>
        <taxon>Eukaryota</taxon>
        <taxon>Viridiplantae</taxon>
        <taxon>Streptophyta</taxon>
        <taxon>Embryophyta</taxon>
        <taxon>Tracheophyta</taxon>
        <taxon>Spermatophyta</taxon>
        <taxon>Magnoliopsida</taxon>
        <taxon>eudicotyledons</taxon>
        <taxon>Gunneridae</taxon>
        <taxon>Pentapetalae</taxon>
        <taxon>rosids</taxon>
        <taxon>fabids</taxon>
        <taxon>Fabales</taxon>
        <taxon>Fabaceae</taxon>
        <taxon>Papilionoideae</taxon>
        <taxon>50 kb inversion clade</taxon>
        <taxon>NPAAA clade</taxon>
        <taxon>Hologalegina</taxon>
        <taxon>IRL clade</taxon>
        <taxon>Trifolieae</taxon>
        <taxon>Trifolium</taxon>
    </lineage>
</organism>
<gene>
    <name evidence="1" type="ORF">L195_g055242</name>
</gene>
<proteinExistence type="predicted"/>
<reference evidence="1 2" key="2">
    <citation type="journal article" date="2017" name="Front. Plant Sci.">
        <title>Gene Classification and Mining of Molecular Markers Useful in Red Clover (Trifolium pratense) Breeding.</title>
        <authorList>
            <person name="Istvanek J."/>
            <person name="Dluhosova J."/>
            <person name="Dluhos P."/>
            <person name="Patkova L."/>
            <person name="Nedelnik J."/>
            <person name="Repkova J."/>
        </authorList>
    </citation>
    <scope>NUCLEOTIDE SEQUENCE [LARGE SCALE GENOMIC DNA]</scope>
    <source>
        <strain evidence="2">cv. Tatra</strain>
        <tissue evidence="1">Young leaves</tissue>
    </source>
</reference>
<feature type="non-terminal residue" evidence="1">
    <location>
        <position position="1"/>
    </location>
</feature>
<dbReference type="AlphaFoldDB" id="A0A2K3KK90"/>
<dbReference type="Proteomes" id="UP000236291">
    <property type="component" value="Unassembled WGS sequence"/>
</dbReference>
<accession>A0A2K3KK90</accession>
<evidence type="ECO:0000313" key="2">
    <source>
        <dbReference type="Proteomes" id="UP000236291"/>
    </source>
</evidence>